<dbReference type="PANTHER" id="PTHR11717:SF31">
    <property type="entry name" value="LOW MOLECULAR WEIGHT PROTEIN-TYROSINE-PHOSPHATASE ETP-RELATED"/>
    <property type="match status" value="1"/>
</dbReference>
<accession>A0A239IA97</accession>
<organism evidence="7 8">
    <name type="scientific">Geodermatophilus saharensis</name>
    <dbReference type="NCBI Taxonomy" id="1137994"/>
    <lineage>
        <taxon>Bacteria</taxon>
        <taxon>Bacillati</taxon>
        <taxon>Actinomycetota</taxon>
        <taxon>Actinomycetes</taxon>
        <taxon>Geodermatophilales</taxon>
        <taxon>Geodermatophilaceae</taxon>
        <taxon>Geodermatophilus</taxon>
    </lineage>
</organism>
<feature type="region of interest" description="Disordered" evidence="5">
    <location>
        <begin position="158"/>
        <end position="178"/>
    </location>
</feature>
<reference evidence="8" key="1">
    <citation type="submission" date="2017-06" db="EMBL/GenBank/DDBJ databases">
        <authorList>
            <person name="Varghese N."/>
            <person name="Submissions S."/>
        </authorList>
    </citation>
    <scope>NUCLEOTIDE SEQUENCE [LARGE SCALE GENOMIC DNA]</scope>
    <source>
        <strain evidence="8">DSM 45423</strain>
    </source>
</reference>
<dbReference type="SMART" id="SM00226">
    <property type="entry name" value="LMWPc"/>
    <property type="match status" value="1"/>
</dbReference>
<dbReference type="GO" id="GO:0004725">
    <property type="term" value="F:protein tyrosine phosphatase activity"/>
    <property type="evidence" value="ECO:0007669"/>
    <property type="project" value="InterPro"/>
</dbReference>
<dbReference type="InterPro" id="IPR036196">
    <property type="entry name" value="Ptyr_pPase_sf"/>
</dbReference>
<name>A0A239IA97_9ACTN</name>
<keyword evidence="8" id="KW-1185">Reference proteome</keyword>
<dbReference type="PRINTS" id="PR00719">
    <property type="entry name" value="LMWPTPASE"/>
</dbReference>
<evidence type="ECO:0000256" key="5">
    <source>
        <dbReference type="SAM" id="MobiDB-lite"/>
    </source>
</evidence>
<dbReference type="AlphaFoldDB" id="A0A239IA97"/>
<dbReference type="EMBL" id="FZOH01000010">
    <property type="protein sequence ID" value="SNS90505.1"/>
    <property type="molecule type" value="Genomic_DNA"/>
</dbReference>
<proteinExistence type="inferred from homology"/>
<evidence type="ECO:0000256" key="4">
    <source>
        <dbReference type="PIRSR" id="PIRSR617867-1"/>
    </source>
</evidence>
<protein>
    <submittedName>
        <fullName evidence="7">Protein-tyrosine phosphatase</fullName>
    </submittedName>
</protein>
<dbReference type="InterPro" id="IPR023485">
    <property type="entry name" value="Ptyr_pPase"/>
</dbReference>
<evidence type="ECO:0000313" key="8">
    <source>
        <dbReference type="Proteomes" id="UP000198386"/>
    </source>
</evidence>
<gene>
    <name evidence="7" type="ORF">SAMN04488107_4253</name>
</gene>
<evidence type="ECO:0000256" key="1">
    <source>
        <dbReference type="ARBA" id="ARBA00011063"/>
    </source>
</evidence>
<feature type="compositionally biased region" description="Basic and acidic residues" evidence="5">
    <location>
        <begin position="167"/>
        <end position="178"/>
    </location>
</feature>
<dbReference type="InterPro" id="IPR017867">
    <property type="entry name" value="Tyr_phospatase_low_mol_wt"/>
</dbReference>
<keyword evidence="3" id="KW-0904">Protein phosphatase</keyword>
<evidence type="ECO:0000259" key="6">
    <source>
        <dbReference type="SMART" id="SM00226"/>
    </source>
</evidence>
<feature type="active site" description="Nucleophile" evidence="4">
    <location>
        <position position="22"/>
    </location>
</feature>
<dbReference type="Gene3D" id="3.40.50.2300">
    <property type="match status" value="1"/>
</dbReference>
<dbReference type="InterPro" id="IPR050438">
    <property type="entry name" value="LMW_PTPase"/>
</dbReference>
<sequence>MRSDGSPTDTSPGRPFGILVVCTGNICRSPLAERLGRAFLDETAGAEAADLGIGSAGTRAVVGSGMHPHSAEVLRGLGGDPADFRARQVTRELLVAADLTLTLTRAHRQEVLALDPRGLSRTFTLLEARDLLGSVTDDLPPSGPDAGEAQRSLVRRLHAARSRRRGGPADDVRDPVDGPLEVHQEVGDLISEALLPLLTRFLRAAGVAGPDGAGDHLTVVGDAGR</sequence>
<feature type="active site" evidence="4">
    <location>
        <position position="28"/>
    </location>
</feature>
<feature type="domain" description="Phosphotyrosine protein phosphatase I" evidence="6">
    <location>
        <begin position="16"/>
        <end position="200"/>
    </location>
</feature>
<evidence type="ECO:0000313" key="7">
    <source>
        <dbReference type="EMBL" id="SNS90505.1"/>
    </source>
</evidence>
<dbReference type="Pfam" id="PF01451">
    <property type="entry name" value="LMWPc"/>
    <property type="match status" value="1"/>
</dbReference>
<evidence type="ECO:0000256" key="3">
    <source>
        <dbReference type="ARBA" id="ARBA00022912"/>
    </source>
</evidence>
<dbReference type="PANTHER" id="PTHR11717">
    <property type="entry name" value="LOW MOLECULAR WEIGHT PROTEIN TYROSINE PHOSPHATASE"/>
    <property type="match status" value="1"/>
</dbReference>
<dbReference type="RefSeq" id="WP_217897490.1">
    <property type="nucleotide sequence ID" value="NZ_FZOH01000010.1"/>
</dbReference>
<dbReference type="SUPFAM" id="SSF52788">
    <property type="entry name" value="Phosphotyrosine protein phosphatases I"/>
    <property type="match status" value="1"/>
</dbReference>
<dbReference type="Proteomes" id="UP000198386">
    <property type="component" value="Unassembled WGS sequence"/>
</dbReference>
<keyword evidence="2" id="KW-0378">Hydrolase</keyword>
<evidence type="ECO:0000256" key="2">
    <source>
        <dbReference type="ARBA" id="ARBA00022801"/>
    </source>
</evidence>
<comment type="similarity">
    <text evidence="1">Belongs to the low molecular weight phosphotyrosine protein phosphatase family.</text>
</comment>